<dbReference type="KEGG" id="hyf:DTO96_100045"/>
<evidence type="ECO:0000256" key="6">
    <source>
        <dbReference type="ARBA" id="ARBA00022692"/>
    </source>
</evidence>
<keyword evidence="10 13" id="KW-1133">Transmembrane helix</keyword>
<dbReference type="Pfam" id="PF00512">
    <property type="entry name" value="HisKA"/>
    <property type="match status" value="1"/>
</dbReference>
<keyword evidence="11" id="KW-0902">Two-component regulatory system</keyword>
<dbReference type="InterPro" id="IPR025201">
    <property type="entry name" value="KdpD_TM"/>
</dbReference>
<evidence type="ECO:0000256" key="8">
    <source>
        <dbReference type="ARBA" id="ARBA00022777"/>
    </source>
</evidence>
<keyword evidence="6 13" id="KW-0812">Transmembrane</keyword>
<evidence type="ECO:0000256" key="4">
    <source>
        <dbReference type="ARBA" id="ARBA00022553"/>
    </source>
</evidence>
<evidence type="ECO:0000313" key="16">
    <source>
        <dbReference type="Proteomes" id="UP000252182"/>
    </source>
</evidence>
<gene>
    <name evidence="15" type="primary">kdpD</name>
    <name evidence="15" type="ORF">DTO96_100045</name>
</gene>
<dbReference type="InterPro" id="IPR036890">
    <property type="entry name" value="HATPase_C_sf"/>
</dbReference>
<evidence type="ECO:0000256" key="10">
    <source>
        <dbReference type="ARBA" id="ARBA00022989"/>
    </source>
</evidence>
<dbReference type="EC" id="2.7.13.3" evidence="3"/>
<keyword evidence="4" id="KW-0597">Phosphoprotein</keyword>
<dbReference type="SUPFAM" id="SSF55781">
    <property type="entry name" value="GAF domain-like"/>
    <property type="match status" value="1"/>
</dbReference>
<dbReference type="InterPro" id="IPR052023">
    <property type="entry name" value="Histidine_kinase_KdpD"/>
</dbReference>
<evidence type="ECO:0000256" key="2">
    <source>
        <dbReference type="ARBA" id="ARBA00004141"/>
    </source>
</evidence>
<dbReference type="Gene3D" id="3.30.565.10">
    <property type="entry name" value="Histidine kinase-like ATPase, C-terminal domain"/>
    <property type="match status" value="1"/>
</dbReference>
<dbReference type="SMART" id="SM00387">
    <property type="entry name" value="HATPase_c"/>
    <property type="match status" value="1"/>
</dbReference>
<protein>
    <recommendedName>
        <fullName evidence="3">histidine kinase</fullName>
        <ecNumber evidence="3">2.7.13.3</ecNumber>
    </recommendedName>
</protein>
<keyword evidence="7" id="KW-0547">Nucleotide-binding</keyword>
<dbReference type="PANTHER" id="PTHR45569">
    <property type="entry name" value="SENSOR PROTEIN KDPD"/>
    <property type="match status" value="1"/>
</dbReference>
<feature type="transmembrane region" description="Helical" evidence="13">
    <location>
        <begin position="88"/>
        <end position="108"/>
    </location>
</feature>
<dbReference type="CDD" id="cd00082">
    <property type="entry name" value="HisKA"/>
    <property type="match status" value="1"/>
</dbReference>
<sequence length="508" mass="55504">MHAIDCHMPTARNVGLSVAACIVTTLLVTPLMHVLAETNIVMLFLLVVVWLSAKLGRAAGMTAAFCSVALFDLFFVEPRFSFSVSDVQYLLTFAVMLVVALSISSLTLHLRERADDAQVLAMQSHALYELAKSLSSSLSVVQVLDSTTYFLKHTLQLESALVLPDPNECLHIQGGLDWSAVEILMARTTFDEGVIKEMGYHNDGDHSSTYLPLQGSTRVRGVLMVRTLASSAGQLLSHRAMLEAVASIVSASIERLHFVDVAQHAQLKMSNERLRSSILSALSHDIRTPLTALYGMADGLHFIEPPLPQVVLYTADALCAQVMQLNTMVCNLLEMAKFQAGALVLHQEWLPIEEVIGASIQLLSTAIQPHGVVVDLPEDLPLLSVDAVLLERVFCNLLENANKYSPQDDSPFHIHAHKVNDDVHVSVDNQGEGIPEVQLKTIFKLFERGQVESSVHGMGIGLSICRSIVEAHGGHIWAENLQEGVRMCFSLPIGTPPEVNIIDEACLT</sequence>
<organism evidence="15 16">
    <name type="scientific">Ephemeroptericola cinctiostellae</name>
    <dbReference type="NCBI Taxonomy" id="2268024"/>
    <lineage>
        <taxon>Bacteria</taxon>
        <taxon>Pseudomonadati</taxon>
        <taxon>Pseudomonadota</taxon>
        <taxon>Betaproteobacteria</taxon>
        <taxon>Burkholderiales</taxon>
        <taxon>Burkholderiaceae</taxon>
        <taxon>Ephemeroptericola</taxon>
    </lineage>
</organism>
<dbReference type="InterPro" id="IPR029016">
    <property type="entry name" value="GAF-like_dom_sf"/>
</dbReference>
<dbReference type="Proteomes" id="UP000252182">
    <property type="component" value="Chromosome"/>
</dbReference>
<dbReference type="InterPro" id="IPR038318">
    <property type="entry name" value="KdpD_sf"/>
</dbReference>
<dbReference type="GO" id="GO:0005886">
    <property type="term" value="C:plasma membrane"/>
    <property type="evidence" value="ECO:0007669"/>
    <property type="project" value="TreeGrafter"/>
</dbReference>
<dbReference type="AlphaFoldDB" id="A0A345D7K5"/>
<evidence type="ECO:0000256" key="13">
    <source>
        <dbReference type="SAM" id="Phobius"/>
    </source>
</evidence>
<dbReference type="Pfam" id="PF02518">
    <property type="entry name" value="HATPase_c"/>
    <property type="match status" value="1"/>
</dbReference>
<dbReference type="InterPro" id="IPR036097">
    <property type="entry name" value="HisK_dim/P_sf"/>
</dbReference>
<dbReference type="Pfam" id="PF13493">
    <property type="entry name" value="DUF4118"/>
    <property type="match status" value="1"/>
</dbReference>
<dbReference type="EMBL" id="CP031124">
    <property type="protein sequence ID" value="AXF84343.1"/>
    <property type="molecule type" value="Genomic_DNA"/>
</dbReference>
<dbReference type="Gene3D" id="1.10.287.130">
    <property type="match status" value="1"/>
</dbReference>
<dbReference type="Gene3D" id="3.30.450.40">
    <property type="match status" value="1"/>
</dbReference>
<keyword evidence="5 15" id="KW-0808">Transferase</keyword>
<name>A0A345D7K5_9BURK</name>
<dbReference type="RefSeq" id="WP_192879001.1">
    <property type="nucleotide sequence ID" value="NZ_CP031124.1"/>
</dbReference>
<dbReference type="InterPro" id="IPR004358">
    <property type="entry name" value="Sig_transdc_His_kin-like_C"/>
</dbReference>
<evidence type="ECO:0000256" key="3">
    <source>
        <dbReference type="ARBA" id="ARBA00012438"/>
    </source>
</evidence>
<dbReference type="InterPro" id="IPR003594">
    <property type="entry name" value="HATPase_dom"/>
</dbReference>
<evidence type="ECO:0000313" key="15">
    <source>
        <dbReference type="EMBL" id="AXF84343.1"/>
    </source>
</evidence>
<keyword evidence="9" id="KW-0067">ATP-binding</keyword>
<evidence type="ECO:0000256" key="1">
    <source>
        <dbReference type="ARBA" id="ARBA00000085"/>
    </source>
</evidence>
<feature type="transmembrane region" description="Helical" evidence="13">
    <location>
        <begin position="58"/>
        <end position="76"/>
    </location>
</feature>
<evidence type="ECO:0000256" key="11">
    <source>
        <dbReference type="ARBA" id="ARBA00023012"/>
    </source>
</evidence>
<comment type="catalytic activity">
    <reaction evidence="1">
        <text>ATP + protein L-histidine = ADP + protein N-phospho-L-histidine.</text>
        <dbReference type="EC" id="2.7.13.3"/>
    </reaction>
</comment>
<evidence type="ECO:0000256" key="12">
    <source>
        <dbReference type="ARBA" id="ARBA00023136"/>
    </source>
</evidence>
<dbReference type="SMART" id="SM00388">
    <property type="entry name" value="HisKA"/>
    <property type="match status" value="1"/>
</dbReference>
<dbReference type="PROSITE" id="PS50109">
    <property type="entry name" value="HIS_KIN"/>
    <property type="match status" value="1"/>
</dbReference>
<evidence type="ECO:0000256" key="9">
    <source>
        <dbReference type="ARBA" id="ARBA00022840"/>
    </source>
</evidence>
<keyword evidence="12 13" id="KW-0472">Membrane</keyword>
<accession>A0A345D7K5</accession>
<evidence type="ECO:0000256" key="7">
    <source>
        <dbReference type="ARBA" id="ARBA00022741"/>
    </source>
</evidence>
<feature type="domain" description="Histidine kinase" evidence="14">
    <location>
        <begin position="281"/>
        <end position="495"/>
    </location>
</feature>
<dbReference type="CDD" id="cd00075">
    <property type="entry name" value="HATPase"/>
    <property type="match status" value="1"/>
</dbReference>
<keyword evidence="8" id="KW-0418">Kinase</keyword>
<dbReference type="PANTHER" id="PTHR45569:SF1">
    <property type="entry name" value="SENSOR PROTEIN KDPD"/>
    <property type="match status" value="1"/>
</dbReference>
<dbReference type="InterPro" id="IPR005467">
    <property type="entry name" value="His_kinase_dom"/>
</dbReference>
<dbReference type="SUPFAM" id="SSF55874">
    <property type="entry name" value="ATPase domain of HSP90 chaperone/DNA topoisomerase II/histidine kinase"/>
    <property type="match status" value="1"/>
</dbReference>
<reference evidence="16" key="1">
    <citation type="submission" date="2018-07" db="EMBL/GenBank/DDBJ databases">
        <authorList>
            <person name="Kim H."/>
        </authorList>
    </citation>
    <scope>NUCLEOTIDE SEQUENCE [LARGE SCALE GENOMIC DNA]</scope>
    <source>
        <strain evidence="16">F02</strain>
    </source>
</reference>
<feature type="transmembrane region" description="Helical" evidence="13">
    <location>
        <begin position="12"/>
        <end position="28"/>
    </location>
</feature>
<proteinExistence type="predicted"/>
<keyword evidence="16" id="KW-1185">Reference proteome</keyword>
<dbReference type="GO" id="GO:0000155">
    <property type="term" value="F:phosphorelay sensor kinase activity"/>
    <property type="evidence" value="ECO:0007669"/>
    <property type="project" value="InterPro"/>
</dbReference>
<evidence type="ECO:0000259" key="14">
    <source>
        <dbReference type="PROSITE" id="PS50109"/>
    </source>
</evidence>
<dbReference type="PRINTS" id="PR00344">
    <property type="entry name" value="BCTRLSENSOR"/>
</dbReference>
<comment type="subcellular location">
    <subcellularLocation>
        <location evidence="2">Membrane</location>
        <topology evidence="2">Multi-pass membrane protein</topology>
    </subcellularLocation>
</comment>
<evidence type="ECO:0000256" key="5">
    <source>
        <dbReference type="ARBA" id="ARBA00022679"/>
    </source>
</evidence>
<dbReference type="GO" id="GO:0005524">
    <property type="term" value="F:ATP binding"/>
    <property type="evidence" value="ECO:0007669"/>
    <property type="project" value="UniProtKB-KW"/>
</dbReference>
<dbReference type="Gene3D" id="1.20.120.620">
    <property type="entry name" value="Backbone structure of the membrane domain of e. Coli histidine kinase receptor kdpd"/>
    <property type="match status" value="1"/>
</dbReference>
<dbReference type="InterPro" id="IPR003661">
    <property type="entry name" value="HisK_dim/P_dom"/>
</dbReference>
<dbReference type="SUPFAM" id="SSF47384">
    <property type="entry name" value="Homodimeric domain of signal transducing histidine kinase"/>
    <property type="match status" value="1"/>
</dbReference>